<feature type="coiled-coil region" evidence="9">
    <location>
        <begin position="271"/>
        <end position="312"/>
    </location>
</feature>
<dbReference type="SMART" id="SM00304">
    <property type="entry name" value="HAMP"/>
    <property type="match status" value="1"/>
</dbReference>
<proteinExistence type="inferred from homology"/>
<evidence type="ECO:0000256" key="4">
    <source>
        <dbReference type="ARBA" id="ARBA00022989"/>
    </source>
</evidence>
<comment type="subcellular location">
    <subcellularLocation>
        <location evidence="1">Cell membrane</location>
        <topology evidence="1">Multi-pass membrane protein</topology>
    </subcellularLocation>
</comment>
<evidence type="ECO:0000313" key="14">
    <source>
        <dbReference type="Proteomes" id="UP000175744"/>
    </source>
</evidence>
<dbReference type="Pfam" id="PF00672">
    <property type="entry name" value="HAMP"/>
    <property type="match status" value="1"/>
</dbReference>
<dbReference type="SUPFAM" id="SSF58104">
    <property type="entry name" value="Methyl-accepting chemotaxis protein (MCP) signaling domain"/>
    <property type="match status" value="1"/>
</dbReference>
<evidence type="ECO:0000256" key="6">
    <source>
        <dbReference type="ARBA" id="ARBA00023224"/>
    </source>
</evidence>
<organism evidence="13 14">
    <name type="scientific">Clostridium acetireducens DSM 10703</name>
    <dbReference type="NCBI Taxonomy" id="1121290"/>
    <lineage>
        <taxon>Bacteria</taxon>
        <taxon>Bacillati</taxon>
        <taxon>Bacillota</taxon>
        <taxon>Clostridia</taxon>
        <taxon>Eubacteriales</taxon>
        <taxon>Clostridiaceae</taxon>
        <taxon>Clostridium</taxon>
    </lineage>
</organism>
<protein>
    <submittedName>
        <fullName evidence="13">Methyl-accepting chemotaxis protein 4</fullName>
    </submittedName>
</protein>
<comment type="similarity">
    <text evidence="7">Belongs to the methyl-accepting chemotaxis (MCP) protein family.</text>
</comment>
<keyword evidence="2" id="KW-1003">Cell membrane</keyword>
<evidence type="ECO:0000313" key="13">
    <source>
        <dbReference type="EMBL" id="OFI05847.1"/>
    </source>
</evidence>
<dbReference type="Pfam" id="PF00015">
    <property type="entry name" value="MCPsignal"/>
    <property type="match status" value="1"/>
</dbReference>
<dbReference type="PROSITE" id="PS50111">
    <property type="entry name" value="CHEMOTAXIS_TRANSDUC_2"/>
    <property type="match status" value="1"/>
</dbReference>
<dbReference type="GO" id="GO:0007165">
    <property type="term" value="P:signal transduction"/>
    <property type="evidence" value="ECO:0007669"/>
    <property type="project" value="UniProtKB-KW"/>
</dbReference>
<dbReference type="PROSITE" id="PS50885">
    <property type="entry name" value="HAMP"/>
    <property type="match status" value="1"/>
</dbReference>
<accession>A0A1E8EYU5</accession>
<evidence type="ECO:0000256" key="7">
    <source>
        <dbReference type="ARBA" id="ARBA00029447"/>
    </source>
</evidence>
<dbReference type="AlphaFoldDB" id="A0A1E8EYU5"/>
<evidence type="ECO:0000256" key="5">
    <source>
        <dbReference type="ARBA" id="ARBA00023136"/>
    </source>
</evidence>
<evidence type="ECO:0000259" key="11">
    <source>
        <dbReference type="PROSITE" id="PS50111"/>
    </source>
</evidence>
<evidence type="ECO:0000256" key="3">
    <source>
        <dbReference type="ARBA" id="ARBA00022692"/>
    </source>
</evidence>
<dbReference type="PANTHER" id="PTHR32089">
    <property type="entry name" value="METHYL-ACCEPTING CHEMOTAXIS PROTEIN MCPB"/>
    <property type="match status" value="1"/>
</dbReference>
<evidence type="ECO:0000256" key="9">
    <source>
        <dbReference type="SAM" id="Coils"/>
    </source>
</evidence>
<keyword evidence="5 10" id="KW-0472">Membrane</keyword>
<evidence type="ECO:0000256" key="10">
    <source>
        <dbReference type="SAM" id="Phobius"/>
    </source>
</evidence>
<sequence length="500" mass="56004">MLNDKQGDGKTRGLNSKLELNIEAYMYAIDSTGLERMHPFKEGENISNVVDAKGKNVVDLIINEGKNPKNHGIIHFWWKNPGENNEKPKVNAVGYFEPWDWYINVGCYNKDFYKPAYRILFVILSITILIILISFLLIRNLIIKKINPLDEIVNSMEKASKGDMTCKVNIDNKDEMGYIASVFNEMLEEIKNILLTIKYISNNLQEKTSTIDSSSNDTLENSNNIKDAMEEVAAGINDTAKEMQRSVEFVKILSDNVNLIKENSVTMQNQAEEANDLNKNIINVLGDLEKKNEESIEVSKETNNNIQNLLEKSNTIVGIVSTIDEISNQINLLALNASIESARAGEAGKGFAVVADEIKKLSNETSVAVNKISELINELIGVINISVESVGKSEKVAENQVSTINETKYTLKKVIDFIEKMPEVIEENVKKIDEVYKNKDVVDSSMDSVLSVTEEVSASAEEITASTVEANENLNYIKDLAEELNNFAKQLNDRINQFSL</sequence>
<dbReference type="EMBL" id="LZFO01000020">
    <property type="protein sequence ID" value="OFI05847.1"/>
    <property type="molecule type" value="Genomic_DNA"/>
</dbReference>
<dbReference type="PANTHER" id="PTHR32089:SF112">
    <property type="entry name" value="LYSOZYME-LIKE PROTEIN-RELATED"/>
    <property type="match status" value="1"/>
</dbReference>
<evidence type="ECO:0000259" key="12">
    <source>
        <dbReference type="PROSITE" id="PS50885"/>
    </source>
</evidence>
<dbReference type="CDD" id="cd06225">
    <property type="entry name" value="HAMP"/>
    <property type="match status" value="1"/>
</dbReference>
<dbReference type="SMART" id="SM00283">
    <property type="entry name" value="MA"/>
    <property type="match status" value="1"/>
</dbReference>
<dbReference type="InterPro" id="IPR003660">
    <property type="entry name" value="HAMP_dom"/>
</dbReference>
<dbReference type="Gene3D" id="1.10.287.950">
    <property type="entry name" value="Methyl-accepting chemotaxis protein"/>
    <property type="match status" value="1"/>
</dbReference>
<name>A0A1E8EYU5_9CLOT</name>
<reference evidence="13 14" key="1">
    <citation type="submission" date="2016-06" db="EMBL/GenBank/DDBJ databases">
        <title>Genome sequence of Clostridium acetireducens DSM 10703.</title>
        <authorList>
            <person name="Poehlein A."/>
            <person name="Fluechter S."/>
            <person name="Duerre P."/>
            <person name="Daniel R."/>
        </authorList>
    </citation>
    <scope>NUCLEOTIDE SEQUENCE [LARGE SCALE GENOMIC DNA]</scope>
    <source>
        <strain evidence="13 14">DSM 10703</strain>
    </source>
</reference>
<keyword evidence="3 10" id="KW-0812">Transmembrane</keyword>
<dbReference type="PATRIC" id="fig|1121290.3.peg.1450"/>
<dbReference type="Pfam" id="PF17200">
    <property type="entry name" value="sCache_2"/>
    <property type="match status" value="1"/>
</dbReference>
<feature type="domain" description="Methyl-accepting transducer" evidence="11">
    <location>
        <begin position="207"/>
        <end position="464"/>
    </location>
</feature>
<dbReference type="Gene3D" id="6.10.340.10">
    <property type="match status" value="1"/>
</dbReference>
<evidence type="ECO:0000256" key="1">
    <source>
        <dbReference type="ARBA" id="ARBA00004651"/>
    </source>
</evidence>
<dbReference type="GO" id="GO:0005886">
    <property type="term" value="C:plasma membrane"/>
    <property type="evidence" value="ECO:0007669"/>
    <property type="project" value="UniProtKB-SubCell"/>
</dbReference>
<feature type="transmembrane region" description="Helical" evidence="10">
    <location>
        <begin position="119"/>
        <end position="138"/>
    </location>
</feature>
<dbReference type="InterPro" id="IPR033480">
    <property type="entry name" value="sCache_2"/>
</dbReference>
<dbReference type="STRING" id="1121290.CLAOCE_14650"/>
<gene>
    <name evidence="13" type="primary">mcp4_1</name>
    <name evidence="13" type="ORF">CLOACE_14650</name>
</gene>
<dbReference type="Proteomes" id="UP000175744">
    <property type="component" value="Unassembled WGS sequence"/>
</dbReference>
<dbReference type="Gene3D" id="3.30.450.20">
    <property type="entry name" value="PAS domain"/>
    <property type="match status" value="1"/>
</dbReference>
<evidence type="ECO:0000256" key="2">
    <source>
        <dbReference type="ARBA" id="ARBA00022475"/>
    </source>
</evidence>
<keyword evidence="9" id="KW-0175">Coiled coil</keyword>
<keyword evidence="14" id="KW-1185">Reference proteome</keyword>
<evidence type="ECO:0000256" key="8">
    <source>
        <dbReference type="PROSITE-ProRule" id="PRU00284"/>
    </source>
</evidence>
<feature type="domain" description="HAMP" evidence="12">
    <location>
        <begin position="146"/>
        <end position="195"/>
    </location>
</feature>
<dbReference type="InterPro" id="IPR004089">
    <property type="entry name" value="MCPsignal_dom"/>
</dbReference>
<comment type="caution">
    <text evidence="13">The sequence shown here is derived from an EMBL/GenBank/DDBJ whole genome shotgun (WGS) entry which is preliminary data.</text>
</comment>
<keyword evidence="4 10" id="KW-1133">Transmembrane helix</keyword>
<keyword evidence="6 8" id="KW-0807">Transducer</keyword>
<dbReference type="RefSeq" id="WP_278287461.1">
    <property type="nucleotide sequence ID" value="NZ_LZFO01000020.1"/>
</dbReference>